<sequence length="425" mass="48642">MRIRFLLFLTATLLINAQQKSNKISDNGQINIDTEKIYNKLVNIRRDLHEYPELAGHEIRTQKIIEKYLLDLGLTVETDVYGHAVIGVLKGGKEGRKIAWRSDMDALPSDGDDKVSFKSRNKGIWHGCGHDIHMAIGLGIAEVLAKNKKDLKGTVYFIFQPEEETFKGAKNMIANGLLSKINPDEIYGLHVTALPVGQIMVKPEEMYAYQKRIKIEFKNTVPEEQAKELSKKIHSSLTRIKADSKPWDLQNILDPKTGLTNPDTIFKDYLIMDEKFVSYQKNERFFMEAYLYETNASRVERILPEIKNVIAHSAYKDQLISVTFSQENPTVLNDKKLTEMSLKTLQSIYGKDNILRSYGQIPYFNDDFSYFQQKIPGVYFLLGGSNIKKGIMAMNHTPGFEVDEESIRVGIRSFSSLIMERLKQK</sequence>
<dbReference type="InterPro" id="IPR002933">
    <property type="entry name" value="Peptidase_M20"/>
</dbReference>
<dbReference type="PANTHER" id="PTHR11014:SF98">
    <property type="entry name" value="N-ACETYLDIAMINOPIMELATE DEACETYLASE"/>
    <property type="match status" value="1"/>
</dbReference>
<dbReference type="Pfam" id="PF01546">
    <property type="entry name" value="Peptidase_M20"/>
    <property type="match status" value="1"/>
</dbReference>
<evidence type="ECO:0000313" key="3">
    <source>
        <dbReference type="EMBL" id="OOH94154.1"/>
    </source>
</evidence>
<dbReference type="PANTHER" id="PTHR11014">
    <property type="entry name" value="PEPTIDASE M20 FAMILY MEMBER"/>
    <property type="match status" value="1"/>
</dbReference>
<dbReference type="InterPro" id="IPR017439">
    <property type="entry name" value="Amidohydrolase"/>
</dbReference>
<dbReference type="STRING" id="238.BBD35_11690"/>
<feature type="binding site" evidence="2">
    <location>
        <position position="128"/>
    </location>
    <ligand>
        <name>Mn(2+)</name>
        <dbReference type="ChEBI" id="CHEBI:29035"/>
        <label>2</label>
    </ligand>
</feature>
<keyword evidence="2" id="KW-0479">Metal-binding</keyword>
<dbReference type="NCBIfam" id="TIGR01891">
    <property type="entry name" value="amidohydrolases"/>
    <property type="match status" value="1"/>
</dbReference>
<organism evidence="3 4">
    <name type="scientific">Elizabethkingia meningoseptica</name>
    <name type="common">Chryseobacterium meningosepticum</name>
    <dbReference type="NCBI Taxonomy" id="238"/>
    <lineage>
        <taxon>Bacteria</taxon>
        <taxon>Pseudomonadati</taxon>
        <taxon>Bacteroidota</taxon>
        <taxon>Flavobacteriia</taxon>
        <taxon>Flavobacteriales</taxon>
        <taxon>Weeksellaceae</taxon>
        <taxon>Elizabethkingia</taxon>
    </lineage>
</organism>
<dbReference type="Gene3D" id="3.40.630.10">
    <property type="entry name" value="Zn peptidases"/>
    <property type="match status" value="1"/>
</dbReference>
<evidence type="ECO:0000256" key="2">
    <source>
        <dbReference type="PIRSR" id="PIRSR005962-1"/>
    </source>
</evidence>
<keyword evidence="1 3" id="KW-0378">Hydrolase</keyword>
<feature type="binding site" evidence="2">
    <location>
        <position position="190"/>
    </location>
    <ligand>
        <name>Mn(2+)</name>
        <dbReference type="ChEBI" id="CHEBI:29035"/>
        <label>2</label>
    </ligand>
</feature>
<dbReference type="RefSeq" id="WP_069214107.1">
    <property type="nucleotide sequence ID" value="NZ_CP016378.1"/>
</dbReference>
<comment type="cofactor">
    <cofactor evidence="2">
        <name>Mn(2+)</name>
        <dbReference type="ChEBI" id="CHEBI:29035"/>
    </cofactor>
    <text evidence="2">The Mn(2+) ion enhances activity.</text>
</comment>
<gene>
    <name evidence="3" type="ORF">BMF97_12370</name>
</gene>
<protein>
    <submittedName>
        <fullName evidence="3">Amidohydrolase</fullName>
    </submittedName>
</protein>
<dbReference type="eggNOG" id="COG1473">
    <property type="taxonomic scope" value="Bacteria"/>
</dbReference>
<comment type="caution">
    <text evidence="3">The sequence shown here is derived from an EMBL/GenBank/DDBJ whole genome shotgun (WGS) entry which is preliminary data.</text>
</comment>
<keyword evidence="4" id="KW-1185">Reference proteome</keyword>
<dbReference type="PIRSF" id="PIRSF005962">
    <property type="entry name" value="Pept_M20D_amidohydro"/>
    <property type="match status" value="1"/>
</dbReference>
<dbReference type="SUPFAM" id="SSF53187">
    <property type="entry name" value="Zn-dependent exopeptidases"/>
    <property type="match status" value="1"/>
</dbReference>
<evidence type="ECO:0000313" key="4">
    <source>
        <dbReference type="Proteomes" id="UP000188947"/>
    </source>
</evidence>
<accession>A0A1V3TYG4</accession>
<feature type="binding site" evidence="2">
    <location>
        <position position="396"/>
    </location>
    <ligand>
        <name>Mn(2+)</name>
        <dbReference type="ChEBI" id="CHEBI:29035"/>
        <label>2</label>
    </ligand>
</feature>
<dbReference type="Gene3D" id="3.30.70.360">
    <property type="match status" value="1"/>
</dbReference>
<proteinExistence type="predicted"/>
<feature type="binding site" evidence="2">
    <location>
        <position position="164"/>
    </location>
    <ligand>
        <name>Mn(2+)</name>
        <dbReference type="ChEBI" id="CHEBI:29035"/>
        <label>2</label>
    </ligand>
</feature>
<dbReference type="Proteomes" id="UP000188947">
    <property type="component" value="Unassembled WGS sequence"/>
</dbReference>
<evidence type="ECO:0000256" key="1">
    <source>
        <dbReference type="ARBA" id="ARBA00022801"/>
    </source>
</evidence>
<dbReference type="AlphaFoldDB" id="A0A1V3TYG4"/>
<dbReference type="OrthoDB" id="9776731at2"/>
<dbReference type="GO" id="GO:0046872">
    <property type="term" value="F:metal ion binding"/>
    <property type="evidence" value="ECO:0007669"/>
    <property type="project" value="UniProtKB-KW"/>
</dbReference>
<name>A0A1V3TYG4_ELIME</name>
<keyword evidence="2" id="KW-0464">Manganese</keyword>
<feature type="binding site" evidence="2">
    <location>
        <position position="130"/>
    </location>
    <ligand>
        <name>Mn(2+)</name>
        <dbReference type="ChEBI" id="CHEBI:29035"/>
        <label>2</label>
    </ligand>
</feature>
<dbReference type="GO" id="GO:0016787">
    <property type="term" value="F:hydrolase activity"/>
    <property type="evidence" value="ECO:0007669"/>
    <property type="project" value="UniProtKB-KW"/>
</dbReference>
<dbReference type="EMBL" id="MPOG01000014">
    <property type="protein sequence ID" value="OOH94154.1"/>
    <property type="molecule type" value="Genomic_DNA"/>
</dbReference>
<reference evidence="3 4" key="1">
    <citation type="submission" date="2016-11" db="EMBL/GenBank/DDBJ databases">
        <title>Genome sequence and comparative genomic analysis of clinical strain Elizabethkingia meningoseptica 61421 PRCM.</title>
        <authorList>
            <person name="Wang M."/>
            <person name="Hu S."/>
            <person name="Cao L."/>
            <person name="Jiang T."/>
            <person name="Zhou Y."/>
            <person name="Ming D."/>
        </authorList>
    </citation>
    <scope>NUCLEOTIDE SEQUENCE [LARGE SCALE GENOMIC DNA]</scope>
    <source>
        <strain evidence="3 4">61421 PRCM</strain>
    </source>
</reference>